<dbReference type="InterPro" id="IPR014440">
    <property type="entry name" value="HCCAis_GSTk"/>
</dbReference>
<feature type="domain" description="DSBA-like thioredoxin" evidence="3">
    <location>
        <begin position="4"/>
        <end position="193"/>
    </location>
</feature>
<dbReference type="Gene3D" id="3.40.30.10">
    <property type="entry name" value="Glutaredoxin"/>
    <property type="match status" value="1"/>
</dbReference>
<dbReference type="GO" id="GO:0004602">
    <property type="term" value="F:glutathione peroxidase activity"/>
    <property type="evidence" value="ECO:0007669"/>
    <property type="project" value="TreeGrafter"/>
</dbReference>
<proteinExistence type="inferred from homology"/>
<dbReference type="CDD" id="cd03022">
    <property type="entry name" value="DsbA_HCCA_Iso"/>
    <property type="match status" value="1"/>
</dbReference>
<dbReference type="AlphaFoldDB" id="A0A328BQ68"/>
<name>A0A328BQ68_9CAUL</name>
<dbReference type="EC" id="5.99.1.4" evidence="1"/>
<evidence type="ECO:0000313" key="4">
    <source>
        <dbReference type="EMBL" id="RAK68641.1"/>
    </source>
</evidence>
<evidence type="ECO:0000259" key="3">
    <source>
        <dbReference type="Pfam" id="PF01323"/>
    </source>
</evidence>
<accession>A0A328BQ68</accession>
<keyword evidence="1 4" id="KW-0413">Isomerase</keyword>
<gene>
    <name evidence="4" type="ORF">DJ019_01050</name>
</gene>
<dbReference type="InterPro" id="IPR001853">
    <property type="entry name" value="DSBA-like_thioredoxin_dom"/>
</dbReference>
<dbReference type="InterPro" id="IPR044087">
    <property type="entry name" value="NahD-like"/>
</dbReference>
<dbReference type="PIRSF" id="PIRSF006386">
    <property type="entry name" value="HCCAis_GSTk"/>
    <property type="match status" value="1"/>
</dbReference>
<protein>
    <recommendedName>
        <fullName evidence="1">2-hydroxychromene-2-carboxylate isomerase</fullName>
        <ecNumber evidence="1">5.99.1.4</ecNumber>
    </recommendedName>
</protein>
<dbReference type="GO" id="GO:1901170">
    <property type="term" value="P:naphthalene catabolic process"/>
    <property type="evidence" value="ECO:0007669"/>
    <property type="project" value="InterPro"/>
</dbReference>
<dbReference type="OrthoDB" id="5244108at2"/>
<dbReference type="RefSeq" id="WP_111274133.1">
    <property type="nucleotide sequence ID" value="NZ_QFYS01000001.1"/>
</dbReference>
<comment type="catalytic activity">
    <reaction evidence="1">
        <text>2-hydroxychromene-2-carboxylate = (3E)-4-(2-hydroxyphenyl)-2-oxobut-3-enoate</text>
        <dbReference type="Rhea" id="RHEA:27401"/>
        <dbReference type="ChEBI" id="CHEBI:59350"/>
        <dbReference type="ChEBI" id="CHEBI:59353"/>
        <dbReference type="EC" id="5.99.1.4"/>
    </reaction>
</comment>
<organism evidence="4 5">
    <name type="scientific">Phenylobacterium kunshanense</name>
    <dbReference type="NCBI Taxonomy" id="1445034"/>
    <lineage>
        <taxon>Bacteria</taxon>
        <taxon>Pseudomonadati</taxon>
        <taxon>Pseudomonadota</taxon>
        <taxon>Alphaproteobacteria</taxon>
        <taxon>Caulobacterales</taxon>
        <taxon>Caulobacteraceae</taxon>
        <taxon>Phenylobacterium</taxon>
    </lineage>
</organism>
<dbReference type="SUPFAM" id="SSF52833">
    <property type="entry name" value="Thioredoxin-like"/>
    <property type="match status" value="1"/>
</dbReference>
<dbReference type="InterPro" id="IPR036249">
    <property type="entry name" value="Thioredoxin-like_sf"/>
</dbReference>
<comment type="caution">
    <text evidence="4">The sequence shown here is derived from an EMBL/GenBank/DDBJ whole genome shotgun (WGS) entry which is preliminary data.</text>
</comment>
<evidence type="ECO:0000256" key="2">
    <source>
        <dbReference type="PIRSR" id="PIRSR006386-1"/>
    </source>
</evidence>
<dbReference type="InterPro" id="IPR051924">
    <property type="entry name" value="GST_Kappa/NadH"/>
</dbReference>
<keyword evidence="5" id="KW-1185">Reference proteome</keyword>
<comment type="similarity">
    <text evidence="1">Belongs to the GST superfamily. NadH family.</text>
</comment>
<dbReference type="PANTHER" id="PTHR42943">
    <property type="entry name" value="GLUTATHIONE S-TRANSFERASE KAPPA"/>
    <property type="match status" value="1"/>
</dbReference>
<evidence type="ECO:0000256" key="1">
    <source>
        <dbReference type="PIRNR" id="PIRNR006386"/>
    </source>
</evidence>
<dbReference type="GO" id="GO:0004364">
    <property type="term" value="F:glutathione transferase activity"/>
    <property type="evidence" value="ECO:0007669"/>
    <property type="project" value="TreeGrafter"/>
</dbReference>
<sequence>MGKTVEFLFDVGSPASYIAFKRLPGIAERTGAEIDYRPFLLGGVFKATGNRSPAETPAKAAWTSRDLARFAAKHDVPFERNPHFPINTLHLMRGAAGLQGDPRFMPYLEAVFEAMWRTPRNLGNPAEMAPVLERAGIGAEAFRELIEDEATKARLKSTTEDAVARGAFGAPTFFVDGELYFGQDRLDWVEEALSA</sequence>
<dbReference type="EMBL" id="QFYS01000001">
    <property type="protein sequence ID" value="RAK68641.1"/>
    <property type="molecule type" value="Genomic_DNA"/>
</dbReference>
<feature type="active site" description="Nucleophile" evidence="2">
    <location>
        <position position="13"/>
    </location>
</feature>
<dbReference type="Pfam" id="PF01323">
    <property type="entry name" value="DSBA"/>
    <property type="match status" value="1"/>
</dbReference>
<reference evidence="4 5" key="1">
    <citation type="submission" date="2018-05" db="EMBL/GenBank/DDBJ databases">
        <authorList>
            <person name="Lanie J.A."/>
            <person name="Ng W.-L."/>
            <person name="Kazmierczak K.M."/>
            <person name="Andrzejewski T.M."/>
            <person name="Davidsen T.M."/>
            <person name="Wayne K.J."/>
            <person name="Tettelin H."/>
            <person name="Glass J.I."/>
            <person name="Rusch D."/>
            <person name="Podicherti R."/>
            <person name="Tsui H.-C.T."/>
            <person name="Winkler M.E."/>
        </authorList>
    </citation>
    <scope>NUCLEOTIDE SEQUENCE [LARGE SCALE GENOMIC DNA]</scope>
    <source>
        <strain evidence="4 5">BUT-10</strain>
    </source>
</reference>
<evidence type="ECO:0000313" key="5">
    <source>
        <dbReference type="Proteomes" id="UP000249524"/>
    </source>
</evidence>
<dbReference type="GO" id="GO:0018845">
    <property type="term" value="F:2-hydroxychromene-2-carboxylate isomerase activity"/>
    <property type="evidence" value="ECO:0007669"/>
    <property type="project" value="UniProtKB-UniRule"/>
</dbReference>
<dbReference type="GO" id="GO:0006749">
    <property type="term" value="P:glutathione metabolic process"/>
    <property type="evidence" value="ECO:0007669"/>
    <property type="project" value="TreeGrafter"/>
</dbReference>
<dbReference type="Proteomes" id="UP000249524">
    <property type="component" value="Unassembled WGS sequence"/>
</dbReference>
<dbReference type="PANTHER" id="PTHR42943:SF2">
    <property type="entry name" value="GLUTATHIONE S-TRANSFERASE KAPPA 1"/>
    <property type="match status" value="1"/>
</dbReference>